<keyword evidence="9" id="KW-0175">Coiled coil</keyword>
<dbReference type="PANTHER" id="PTHR23501">
    <property type="entry name" value="MAJOR FACILITATOR SUPERFAMILY"/>
    <property type="match status" value="1"/>
</dbReference>
<dbReference type="InterPro" id="IPR011701">
    <property type="entry name" value="MFS"/>
</dbReference>
<sequence length="570" mass="61774">MAARSSEKQPTSHSADAEEGEAIEVDVEEPTQTRLEKILLMSALSLANLLVVLDTTITTTALPAITTQLHSAAGYAWIGSAYVLATAVTAPVWAKLSDIWGRKPLLLLAISVFFIGSLLCGLATSMLWLILSRALQGVGGGGISILVSICISDTFSMRERPVYFGIIGMTWAFASAIGPLLGGILTTRVSWKWCFFINLPCAALSALIVLFKLHVHTPKTPFWEGFKRIDWLGSVVMITGAVILLLGLQMGGVEYAWTSPIILCFMIFGASLIATFVVVEWKVSKYPLMPLRVLSNRTSISALGVCCFHSMCLVGEAYFLPLYLQGVLGASPLMSGVYLLPLTLSLSITNCISGLVVRRTGKYLTVMRAATCIMVLGFGLFIDLPQDYQWAKIIIYQIVAGIGIGPNFQCPLLAVQASSQQADHAAAASTFNFFNNLSASITIVASTAIFQNAMQAQQKRLITELGPAVAELLTGRNAAAKIEAIGALPAFQRKIAQEAFLKAMLGMWIMFVVLAAFSIFCSLCVQDKVLSKEHKMTETGIEAEELKRDLEKERKRAKREIKGSLGQKVV</sequence>
<dbReference type="GO" id="GO:0005774">
    <property type="term" value="C:vacuolar membrane"/>
    <property type="evidence" value="ECO:0007669"/>
    <property type="project" value="UniProtKB-SubCell"/>
</dbReference>
<feature type="transmembrane region" description="Helical" evidence="11">
    <location>
        <begin position="394"/>
        <end position="415"/>
    </location>
</feature>
<dbReference type="Gene3D" id="1.20.1250.20">
    <property type="entry name" value="MFS general substrate transporter like domains"/>
    <property type="match status" value="1"/>
</dbReference>
<dbReference type="PRINTS" id="PR01036">
    <property type="entry name" value="TCRTETB"/>
</dbReference>
<feature type="transmembrane region" description="Helical" evidence="11">
    <location>
        <begin position="257"/>
        <end position="279"/>
    </location>
</feature>
<feature type="transmembrane region" description="Helical" evidence="11">
    <location>
        <begin position="105"/>
        <end position="131"/>
    </location>
</feature>
<feature type="transmembrane region" description="Helical" evidence="11">
    <location>
        <begin position="363"/>
        <end position="382"/>
    </location>
</feature>
<evidence type="ECO:0000259" key="12">
    <source>
        <dbReference type="PROSITE" id="PS50850"/>
    </source>
</evidence>
<evidence type="ECO:0000256" key="5">
    <source>
        <dbReference type="ARBA" id="ARBA00023136"/>
    </source>
</evidence>
<dbReference type="InterPro" id="IPR036259">
    <property type="entry name" value="MFS_trans_sf"/>
</dbReference>
<dbReference type="CDD" id="cd17502">
    <property type="entry name" value="MFS_Azr1_MDR_like"/>
    <property type="match status" value="1"/>
</dbReference>
<evidence type="ECO:0000256" key="6">
    <source>
        <dbReference type="ARBA" id="ARBA00057269"/>
    </source>
</evidence>
<evidence type="ECO:0000313" key="13">
    <source>
        <dbReference type="EMBL" id="PMD47978.1"/>
    </source>
</evidence>
<dbReference type="PROSITE" id="PS50850">
    <property type="entry name" value="MFS"/>
    <property type="match status" value="1"/>
</dbReference>
<dbReference type="Pfam" id="PF07690">
    <property type="entry name" value="MFS_1"/>
    <property type="match status" value="1"/>
</dbReference>
<comment type="function">
    <text evidence="6">Efflux pump; part of the gene cluster that mediates the biosynthesis of dothistromin (DOTH), a polyketide toxin very similar in structure to the aflatoxin precursor, versicolorin B. One function of dotC may be to transport early-stage dothistromin biosynthetic intermediates from the cytoplasm into vacuoles, thereby affecting the rate of dothistromin production.</text>
</comment>
<reference evidence="13 14" key="1">
    <citation type="submission" date="2016-04" db="EMBL/GenBank/DDBJ databases">
        <title>A degradative enzymes factory behind the ericoid mycorrhizal symbiosis.</title>
        <authorList>
            <consortium name="DOE Joint Genome Institute"/>
            <person name="Martino E."/>
            <person name="Morin E."/>
            <person name="Grelet G."/>
            <person name="Kuo A."/>
            <person name="Kohler A."/>
            <person name="Daghino S."/>
            <person name="Barry K."/>
            <person name="Choi C."/>
            <person name="Cichocki N."/>
            <person name="Clum A."/>
            <person name="Copeland A."/>
            <person name="Hainaut M."/>
            <person name="Haridas S."/>
            <person name="Labutti K."/>
            <person name="Lindquist E."/>
            <person name="Lipzen A."/>
            <person name="Khouja H.-R."/>
            <person name="Murat C."/>
            <person name="Ohm R."/>
            <person name="Olson A."/>
            <person name="Spatafora J."/>
            <person name="Veneault-Fourrey C."/>
            <person name="Henrissat B."/>
            <person name="Grigoriev I."/>
            <person name="Martin F."/>
            <person name="Perotto S."/>
        </authorList>
    </citation>
    <scope>NUCLEOTIDE SEQUENCE [LARGE SCALE GENOMIC DNA]</scope>
    <source>
        <strain evidence="13 14">F</strain>
    </source>
</reference>
<feature type="transmembrane region" description="Helical" evidence="11">
    <location>
        <begin position="231"/>
        <end position="251"/>
    </location>
</feature>
<evidence type="ECO:0000256" key="3">
    <source>
        <dbReference type="ARBA" id="ARBA00022692"/>
    </source>
</evidence>
<feature type="region of interest" description="Disordered" evidence="10">
    <location>
        <begin position="1"/>
        <end position="26"/>
    </location>
</feature>
<feature type="transmembrane region" description="Helical" evidence="11">
    <location>
        <begin position="336"/>
        <end position="356"/>
    </location>
</feature>
<feature type="transmembrane region" description="Helical" evidence="11">
    <location>
        <begin position="74"/>
        <end position="93"/>
    </location>
</feature>
<feature type="transmembrane region" description="Helical" evidence="11">
    <location>
        <begin position="190"/>
        <end position="211"/>
    </location>
</feature>
<evidence type="ECO:0000256" key="4">
    <source>
        <dbReference type="ARBA" id="ARBA00022989"/>
    </source>
</evidence>
<accession>A0A2J6SB39</accession>
<keyword evidence="3 11" id="KW-0812">Transmembrane</keyword>
<dbReference type="AlphaFoldDB" id="A0A2J6SB39"/>
<dbReference type="OrthoDB" id="10021397at2759"/>
<feature type="domain" description="Major facilitator superfamily (MFS) profile" evidence="12">
    <location>
        <begin position="40"/>
        <end position="530"/>
    </location>
</feature>
<gene>
    <name evidence="13" type="ORF">L207DRAFT_551293</name>
</gene>
<dbReference type="Proteomes" id="UP000235786">
    <property type="component" value="Unassembled WGS sequence"/>
</dbReference>
<proteinExistence type="inferred from homology"/>
<organism evidence="13 14">
    <name type="scientific">Hyaloscypha variabilis (strain UAMH 11265 / GT02V1 / F)</name>
    <name type="common">Meliniomyces variabilis</name>
    <dbReference type="NCBI Taxonomy" id="1149755"/>
    <lineage>
        <taxon>Eukaryota</taxon>
        <taxon>Fungi</taxon>
        <taxon>Dikarya</taxon>
        <taxon>Ascomycota</taxon>
        <taxon>Pezizomycotina</taxon>
        <taxon>Leotiomycetes</taxon>
        <taxon>Helotiales</taxon>
        <taxon>Hyaloscyphaceae</taxon>
        <taxon>Hyaloscypha</taxon>
        <taxon>Hyaloscypha variabilis</taxon>
    </lineage>
</organism>
<feature type="coiled-coil region" evidence="9">
    <location>
        <begin position="536"/>
        <end position="567"/>
    </location>
</feature>
<dbReference type="GO" id="GO:0022857">
    <property type="term" value="F:transmembrane transporter activity"/>
    <property type="evidence" value="ECO:0007669"/>
    <property type="project" value="InterPro"/>
</dbReference>
<dbReference type="FunFam" id="1.20.1720.10:FF:000014">
    <property type="entry name" value="MFS drug transporter, putative"/>
    <property type="match status" value="1"/>
</dbReference>
<evidence type="ECO:0000256" key="1">
    <source>
        <dbReference type="ARBA" id="ARBA00004128"/>
    </source>
</evidence>
<evidence type="ECO:0000256" key="8">
    <source>
        <dbReference type="ARBA" id="ARBA00083178"/>
    </source>
</evidence>
<dbReference type="InterPro" id="IPR020846">
    <property type="entry name" value="MFS_dom"/>
</dbReference>
<evidence type="ECO:0000256" key="7">
    <source>
        <dbReference type="ARBA" id="ARBA00069956"/>
    </source>
</evidence>
<comment type="subcellular location">
    <subcellularLocation>
        <location evidence="1">Vacuole membrane</location>
        <topology evidence="1">Multi-pass membrane protein</topology>
    </subcellularLocation>
</comment>
<dbReference type="EMBL" id="KZ613938">
    <property type="protein sequence ID" value="PMD47978.1"/>
    <property type="molecule type" value="Genomic_DNA"/>
</dbReference>
<evidence type="ECO:0000256" key="11">
    <source>
        <dbReference type="SAM" id="Phobius"/>
    </source>
</evidence>
<feature type="transmembrane region" description="Helical" evidence="11">
    <location>
        <begin position="38"/>
        <end position="62"/>
    </location>
</feature>
<feature type="compositionally biased region" description="Acidic residues" evidence="10">
    <location>
        <begin position="17"/>
        <end position="26"/>
    </location>
</feature>
<name>A0A2J6SB39_HYAVF</name>
<dbReference type="Gene3D" id="1.20.1720.10">
    <property type="entry name" value="Multidrug resistance protein D"/>
    <property type="match status" value="1"/>
</dbReference>
<feature type="transmembrane region" description="Helical" evidence="11">
    <location>
        <begin position="499"/>
        <end position="520"/>
    </location>
</feature>
<dbReference type="GO" id="GO:0005886">
    <property type="term" value="C:plasma membrane"/>
    <property type="evidence" value="ECO:0007669"/>
    <property type="project" value="TreeGrafter"/>
</dbReference>
<comment type="similarity">
    <text evidence="2">Belongs to the major facilitator superfamily. TCR/Tet family.</text>
</comment>
<feature type="transmembrane region" description="Helical" evidence="11">
    <location>
        <begin position="162"/>
        <end position="184"/>
    </location>
</feature>
<keyword evidence="4 11" id="KW-1133">Transmembrane helix</keyword>
<dbReference type="PANTHER" id="PTHR23501:SF102">
    <property type="entry name" value="DRUG TRANSPORTER, PUTATIVE (AFU_ORTHOLOGUE AFUA_3G08530)-RELATED"/>
    <property type="match status" value="1"/>
</dbReference>
<dbReference type="FunFam" id="1.20.1250.20:FF:000196">
    <property type="entry name" value="MFS toxin efflux pump (AflT)"/>
    <property type="match status" value="1"/>
</dbReference>
<keyword evidence="14" id="KW-1185">Reference proteome</keyword>
<feature type="transmembrane region" description="Helical" evidence="11">
    <location>
        <begin position="137"/>
        <end position="155"/>
    </location>
</feature>
<keyword evidence="5 11" id="KW-0472">Membrane</keyword>
<protein>
    <recommendedName>
        <fullName evidence="7">Efflux pump dotC</fullName>
    </recommendedName>
    <alternativeName>
        <fullName evidence="8">Dothistromin biosynthesis protein C</fullName>
    </alternativeName>
</protein>
<dbReference type="SUPFAM" id="SSF103473">
    <property type="entry name" value="MFS general substrate transporter"/>
    <property type="match status" value="1"/>
</dbReference>
<evidence type="ECO:0000313" key="14">
    <source>
        <dbReference type="Proteomes" id="UP000235786"/>
    </source>
</evidence>
<evidence type="ECO:0000256" key="10">
    <source>
        <dbReference type="SAM" id="MobiDB-lite"/>
    </source>
</evidence>
<feature type="transmembrane region" description="Helical" evidence="11">
    <location>
        <begin position="300"/>
        <end position="324"/>
    </location>
</feature>
<evidence type="ECO:0000256" key="2">
    <source>
        <dbReference type="ARBA" id="ARBA00007520"/>
    </source>
</evidence>
<evidence type="ECO:0000256" key="9">
    <source>
        <dbReference type="SAM" id="Coils"/>
    </source>
</evidence>